<comment type="caution">
    <text evidence="2">The sequence shown here is derived from an EMBL/GenBank/DDBJ whole genome shotgun (WGS) entry which is preliminary data.</text>
</comment>
<name>A0A8J4S5R4_9ROSI</name>
<organism evidence="2 3">
    <name type="scientific">Castanea mollissima</name>
    <name type="common">Chinese chestnut</name>
    <dbReference type="NCBI Taxonomy" id="60419"/>
    <lineage>
        <taxon>Eukaryota</taxon>
        <taxon>Viridiplantae</taxon>
        <taxon>Streptophyta</taxon>
        <taxon>Embryophyta</taxon>
        <taxon>Tracheophyta</taxon>
        <taxon>Spermatophyta</taxon>
        <taxon>Magnoliopsida</taxon>
        <taxon>eudicotyledons</taxon>
        <taxon>Gunneridae</taxon>
        <taxon>Pentapetalae</taxon>
        <taxon>rosids</taxon>
        <taxon>fabids</taxon>
        <taxon>Fagales</taxon>
        <taxon>Fagaceae</taxon>
        <taxon>Castanea</taxon>
    </lineage>
</organism>
<evidence type="ECO:0000313" key="2">
    <source>
        <dbReference type="EMBL" id="KAF3976756.1"/>
    </source>
</evidence>
<dbReference type="OrthoDB" id="10498668at2759"/>
<reference evidence="2" key="1">
    <citation type="submission" date="2020-03" db="EMBL/GenBank/DDBJ databases">
        <title>Castanea mollissima Vanexum genome sequencing.</title>
        <authorList>
            <person name="Staton M."/>
        </authorList>
    </citation>
    <scope>NUCLEOTIDE SEQUENCE</scope>
    <source>
        <tissue evidence="2">Leaf</tissue>
    </source>
</reference>
<protein>
    <submittedName>
        <fullName evidence="2">Uncharacterized protein</fullName>
    </submittedName>
</protein>
<sequence>MANHISAILPSGNFGNVDGFALANPNLIHNNHSFQSEVVAPSQPSFGAALASPQASVQGSLPQCPISQVQCEQLLNYLKIVTAANSGIGTPTAHQVATVMAYAPIIQPTLTPTSASASTDLPNFLDHPASSLFDSTLASSQLDSTIPTPTPPSVPLPSQSNSQPAASLELVLSNEPLPSPSSIDHSLPISSSSLPALRRSTRPHHAPTYLFYYSCKVVCTKPASGLPYDISNVISYSYLRAQFSSFIMAVNSIPTEPVCFSQAIGLDALTLGDL</sequence>
<feature type="region of interest" description="Disordered" evidence="1">
    <location>
        <begin position="141"/>
        <end position="162"/>
    </location>
</feature>
<dbReference type="AlphaFoldDB" id="A0A8J4S5R4"/>
<evidence type="ECO:0000313" key="3">
    <source>
        <dbReference type="Proteomes" id="UP000737018"/>
    </source>
</evidence>
<proteinExistence type="predicted"/>
<evidence type="ECO:0000256" key="1">
    <source>
        <dbReference type="SAM" id="MobiDB-lite"/>
    </source>
</evidence>
<keyword evidence="3" id="KW-1185">Reference proteome</keyword>
<dbReference type="EMBL" id="JRKL02000004">
    <property type="protein sequence ID" value="KAF3976756.1"/>
    <property type="molecule type" value="Genomic_DNA"/>
</dbReference>
<gene>
    <name evidence="2" type="ORF">CMV_000074</name>
</gene>
<accession>A0A8J4S5R4</accession>
<dbReference type="Proteomes" id="UP000737018">
    <property type="component" value="Unassembled WGS sequence"/>
</dbReference>